<dbReference type="InterPro" id="IPR027417">
    <property type="entry name" value="P-loop_NTPase"/>
</dbReference>
<dbReference type="RefSeq" id="WP_188871116.1">
    <property type="nucleotide sequence ID" value="NZ_BMOO01000003.1"/>
</dbReference>
<comment type="caution">
    <text evidence="3">The sequence shown here is derived from an EMBL/GenBank/DDBJ whole genome shotgun (WGS) entry which is preliminary data.</text>
</comment>
<feature type="transmembrane region" description="Helical" evidence="2">
    <location>
        <begin position="72"/>
        <end position="92"/>
    </location>
</feature>
<protein>
    <submittedName>
        <fullName evidence="3">Uncharacterized protein</fullName>
    </submittedName>
</protein>
<proteinExistence type="predicted"/>
<name>A0A830FV77_9EURY</name>
<dbReference type="OrthoDB" id="205871at2157"/>
<dbReference type="EMBL" id="BMOO01000003">
    <property type="protein sequence ID" value="GGM64369.1"/>
    <property type="molecule type" value="Genomic_DNA"/>
</dbReference>
<sequence>MSSTTSASSTARPKRPSHYAERARAGDETWLEDCIEDVLGLRVSDAQREICRSVASNQKTLVVTANGLGKSYILAAIANAWLYVLYPATVLATSGTEKKMKRTFCKPVEALHDSALDGAGLPGEFKHRPERIDFPDDPEHWFEATSPQDAGELEGVHSAYHLSIIEEADKDDVDAETVDAMDSLVTDERDRMIAIANPPVDETNIVADLLDKPTWNDVSFSSFASHNVQVELGEAEGPQIDGLATLWKIKEDWREFNEEDWPGVEEARTVSDPTSPEFRDNLDQRWYRRRAGVIPPAGASANRPWTVDDVKAAWERAPSSTRVTPYGTGIDFARAGDETVVASIHADRCVVHYAESGTNHTQQESRIRHGHGEFGGLDDYPAHPGALDAVGEGSGIADRLCQAYPDFHRFNAGQTADDDVEYKDCWTEALAVFGRWLKEGGCIQDRDLYEQALVAARVVEYEEKFYASHGDDGAEVLVATSKQAIKDQLDGSRSPDYLDAAIMAAFAAEGKRAGGGTSGTGVWGSN</sequence>
<accession>A0A830FV77</accession>
<dbReference type="Gene3D" id="3.30.420.240">
    <property type="match status" value="1"/>
</dbReference>
<reference evidence="4" key="3">
    <citation type="submission" date="2021-03" db="EMBL/GenBank/DDBJ databases">
        <title>Genomic Encyclopedia of Type Strains, Phase IV (KMG-IV): sequencing the most valuable type-strain genomes for metagenomic binning, comparative biology and taxonomic classification.</title>
        <authorList>
            <person name="Goeker M."/>
        </authorList>
    </citation>
    <scope>NUCLEOTIDE SEQUENCE</scope>
    <source>
        <strain evidence="4">DSM 22443</strain>
    </source>
</reference>
<keyword evidence="2" id="KW-1133">Transmembrane helix</keyword>
<keyword evidence="5" id="KW-1185">Reference proteome</keyword>
<dbReference type="AlphaFoldDB" id="A0A830FV77"/>
<feature type="region of interest" description="Disordered" evidence="1">
    <location>
        <begin position="1"/>
        <end position="22"/>
    </location>
</feature>
<dbReference type="Proteomes" id="UP000765891">
    <property type="component" value="Unassembled WGS sequence"/>
</dbReference>
<dbReference type="Gene3D" id="3.40.50.300">
    <property type="entry name" value="P-loop containing nucleotide triphosphate hydrolases"/>
    <property type="match status" value="1"/>
</dbReference>
<evidence type="ECO:0000313" key="3">
    <source>
        <dbReference type="EMBL" id="GGM64369.1"/>
    </source>
</evidence>
<evidence type="ECO:0000313" key="4">
    <source>
        <dbReference type="EMBL" id="MBP1953562.1"/>
    </source>
</evidence>
<keyword evidence="2" id="KW-0472">Membrane</keyword>
<feature type="compositionally biased region" description="Low complexity" evidence="1">
    <location>
        <begin position="1"/>
        <end position="11"/>
    </location>
</feature>
<keyword evidence="2" id="KW-0812">Transmembrane</keyword>
<dbReference type="Proteomes" id="UP000614609">
    <property type="component" value="Unassembled WGS sequence"/>
</dbReference>
<reference evidence="3" key="1">
    <citation type="journal article" date="2014" name="Int. J. Syst. Evol. Microbiol.">
        <title>Complete genome sequence of Corynebacterium casei LMG S-19264T (=DSM 44701T), isolated from a smear-ripened cheese.</title>
        <authorList>
            <consortium name="US DOE Joint Genome Institute (JGI-PGF)"/>
            <person name="Walter F."/>
            <person name="Albersmeier A."/>
            <person name="Kalinowski J."/>
            <person name="Ruckert C."/>
        </authorList>
    </citation>
    <scope>NUCLEOTIDE SEQUENCE</scope>
    <source>
        <strain evidence="3">JCM 16108</strain>
    </source>
</reference>
<dbReference type="EMBL" id="JAGGKO010000001">
    <property type="protein sequence ID" value="MBP1953562.1"/>
    <property type="molecule type" value="Genomic_DNA"/>
</dbReference>
<organism evidence="3 5">
    <name type="scientific">Halarchaeum rubridurum</name>
    <dbReference type="NCBI Taxonomy" id="489911"/>
    <lineage>
        <taxon>Archaea</taxon>
        <taxon>Methanobacteriati</taxon>
        <taxon>Methanobacteriota</taxon>
        <taxon>Stenosarchaea group</taxon>
        <taxon>Halobacteria</taxon>
        <taxon>Halobacteriales</taxon>
        <taxon>Halobacteriaceae</taxon>
    </lineage>
</organism>
<evidence type="ECO:0000256" key="2">
    <source>
        <dbReference type="SAM" id="Phobius"/>
    </source>
</evidence>
<evidence type="ECO:0000313" key="5">
    <source>
        <dbReference type="Proteomes" id="UP000614609"/>
    </source>
</evidence>
<evidence type="ECO:0000256" key="1">
    <source>
        <dbReference type="SAM" id="MobiDB-lite"/>
    </source>
</evidence>
<gene>
    <name evidence="3" type="ORF">GCM10009017_12990</name>
    <name evidence="4" type="ORF">J2752_000443</name>
</gene>
<reference evidence="3" key="2">
    <citation type="submission" date="2020-09" db="EMBL/GenBank/DDBJ databases">
        <authorList>
            <person name="Sun Q."/>
            <person name="Ohkuma M."/>
        </authorList>
    </citation>
    <scope>NUCLEOTIDE SEQUENCE</scope>
    <source>
        <strain evidence="3">JCM 16108</strain>
    </source>
</reference>